<evidence type="ECO:0000313" key="3">
    <source>
        <dbReference type="EMBL" id="EKX72311.1"/>
    </source>
</evidence>
<feature type="transmembrane region" description="Helical" evidence="2">
    <location>
        <begin position="650"/>
        <end position="670"/>
    </location>
</feature>
<dbReference type="AlphaFoldDB" id="L1LAH6"/>
<dbReference type="KEGG" id="beq:BEWA_047760"/>
<organism evidence="3 4">
    <name type="scientific">Theileria equi strain WA</name>
    <dbReference type="NCBI Taxonomy" id="1537102"/>
    <lineage>
        <taxon>Eukaryota</taxon>
        <taxon>Sar</taxon>
        <taxon>Alveolata</taxon>
        <taxon>Apicomplexa</taxon>
        <taxon>Aconoidasida</taxon>
        <taxon>Piroplasmida</taxon>
        <taxon>Theileriidae</taxon>
        <taxon>Theileria</taxon>
    </lineage>
</organism>
<evidence type="ECO:0000256" key="1">
    <source>
        <dbReference type="SAM" id="MobiDB-lite"/>
    </source>
</evidence>
<feature type="region of interest" description="Disordered" evidence="1">
    <location>
        <begin position="610"/>
        <end position="645"/>
    </location>
</feature>
<dbReference type="VEuPathDB" id="PiroplasmaDB:BEWA_047760"/>
<reference evidence="3 4" key="1">
    <citation type="journal article" date="2012" name="BMC Genomics">
        <title>Comparative genomic analysis and phylogenetic position of Theileria equi.</title>
        <authorList>
            <person name="Kappmeyer L.S."/>
            <person name="Thiagarajan M."/>
            <person name="Herndon D.R."/>
            <person name="Ramsay J.D."/>
            <person name="Caler E."/>
            <person name="Djikeng A."/>
            <person name="Gillespie J.J."/>
            <person name="Lau A.O."/>
            <person name="Roalson E.H."/>
            <person name="Silva J.C."/>
            <person name="Silva M.G."/>
            <person name="Suarez C.E."/>
            <person name="Ueti M.W."/>
            <person name="Nene V.M."/>
            <person name="Mealey R.H."/>
            <person name="Knowles D.P."/>
            <person name="Brayton K.A."/>
        </authorList>
    </citation>
    <scope>NUCLEOTIDE SEQUENCE [LARGE SCALE GENOMIC DNA]</scope>
    <source>
        <strain evidence="3 4">WA</strain>
    </source>
</reference>
<feature type="region of interest" description="Disordered" evidence="1">
    <location>
        <begin position="1"/>
        <end position="22"/>
    </location>
</feature>
<keyword evidence="4" id="KW-1185">Reference proteome</keyword>
<evidence type="ECO:0000313" key="4">
    <source>
        <dbReference type="Proteomes" id="UP000031512"/>
    </source>
</evidence>
<name>L1LAH6_THEEQ</name>
<feature type="compositionally biased region" description="Low complexity" evidence="1">
    <location>
        <begin position="634"/>
        <end position="645"/>
    </location>
</feature>
<dbReference type="GeneID" id="15804076"/>
<protein>
    <submittedName>
        <fullName evidence="3">Uncharacterized protein</fullName>
    </submittedName>
</protein>
<gene>
    <name evidence="3" type="ORF">BEWA_047760</name>
</gene>
<dbReference type="EMBL" id="ACOU01000007">
    <property type="protein sequence ID" value="EKX72311.1"/>
    <property type="molecule type" value="Genomic_DNA"/>
</dbReference>
<comment type="caution">
    <text evidence="3">The sequence shown here is derived from an EMBL/GenBank/DDBJ whole genome shotgun (WGS) entry which is preliminary data.</text>
</comment>
<evidence type="ECO:0000256" key="2">
    <source>
        <dbReference type="SAM" id="Phobius"/>
    </source>
</evidence>
<dbReference type="RefSeq" id="XP_004831763.1">
    <property type="nucleotide sequence ID" value="XM_004831706.1"/>
</dbReference>
<keyword evidence="2" id="KW-0812">Transmembrane</keyword>
<proteinExistence type="predicted"/>
<sequence>MSNGGVNLDLSPDKITSPGDDIAGSSDEVTYKPYVMYKYDATKPPFQLKSLTYKGQTLEGFAGITQISNLYTYFTKNNSFLCLQIKQKDDRNTYYTTKNAAKSADENTTFDKFIVSDKGKKEVKELSPDQTKTLLQNIEVNNQLDYDTLDAYIKEYLWRQNDIYFNLKNEQNRDLIETYDSEVTNIKVTVEKGKTINKNFLEVKHVSKGFSDSFYIKGFRDAGGNIVIVKGGFPNDIIKEFIVYYRDGDYINPLLVVLTLKDISDNDKSFVNGSYILSNTITYHWDILRISETDIEDKRLGEVLQKIDENRKVTLFKPETELRKRFQDITKDLLINLTGDFQEEKGKYDSDGKKIPYKKTKVSAGYTSIFHGYGFISFTISKIATNYGSISQDILPQNGTRVSRLKVYYNGTVSTDDPLLIYFLQSDGTKKWICRHLGDKQWVELERGAPTSDVDSSKIKTLLDKLSTPKIIIDVSKTGGQYQPDGNTLQFTVDKSVVNGSQDYYGFKHTESGNKGFMIKEVIHKGDTLSGITSDGELGRKLESITAYYDGDSPTDPTKLLLVELVSRNNERYFYRKTKGASTWSNYPGPEGTGKLTDLKELLDRLKEDDFPGLSTPESEEDSQNSTGAEDSNQESSPTSTSQSSISPGAVIGGLLGGIACLCIVGALIWKLKPTVGIYVVNKIRRV</sequence>
<accession>L1LAH6</accession>
<keyword evidence="2" id="KW-0472">Membrane</keyword>
<keyword evidence="2" id="KW-1133">Transmembrane helix</keyword>
<dbReference type="Proteomes" id="UP000031512">
    <property type="component" value="Unassembled WGS sequence"/>
</dbReference>